<gene>
    <name evidence="8" type="primary">fliD</name>
    <name evidence="8" type="ORF">AUCHE_26_00110</name>
</gene>
<keyword evidence="4 5" id="KW-0975">Bacterial flagellum</keyword>
<evidence type="ECO:0000256" key="1">
    <source>
        <dbReference type="ARBA" id="ARBA00009764"/>
    </source>
</evidence>
<organism evidence="8 9">
    <name type="scientific">Austwickia chelonae NBRC 105200</name>
    <dbReference type="NCBI Taxonomy" id="1184607"/>
    <lineage>
        <taxon>Bacteria</taxon>
        <taxon>Bacillati</taxon>
        <taxon>Actinomycetota</taxon>
        <taxon>Actinomycetes</taxon>
        <taxon>Micrococcales</taxon>
        <taxon>Dermatophilaceae</taxon>
        <taxon>Austwickia</taxon>
    </lineage>
</organism>
<evidence type="ECO:0000256" key="4">
    <source>
        <dbReference type="ARBA" id="ARBA00023143"/>
    </source>
</evidence>
<dbReference type="eggNOG" id="COG1345">
    <property type="taxonomic scope" value="Bacteria"/>
</dbReference>
<keyword evidence="3" id="KW-0175">Coiled coil</keyword>
<dbReference type="InterPro" id="IPR003481">
    <property type="entry name" value="FliD_N"/>
</dbReference>
<dbReference type="GO" id="GO:0071973">
    <property type="term" value="P:bacterial-type flagellum-dependent cell motility"/>
    <property type="evidence" value="ECO:0007669"/>
    <property type="project" value="TreeGrafter"/>
</dbReference>
<evidence type="ECO:0000259" key="7">
    <source>
        <dbReference type="Pfam" id="PF07195"/>
    </source>
</evidence>
<comment type="subcellular location">
    <subcellularLocation>
        <location evidence="5">Secreted</location>
    </subcellularLocation>
    <subcellularLocation>
        <location evidence="5">Bacterial flagellum</location>
    </subcellularLocation>
</comment>
<dbReference type="GO" id="GO:0007155">
    <property type="term" value="P:cell adhesion"/>
    <property type="evidence" value="ECO:0007669"/>
    <property type="project" value="InterPro"/>
</dbReference>
<dbReference type="PANTHER" id="PTHR30288">
    <property type="entry name" value="FLAGELLAR CAP/ASSEMBLY PROTEIN FLID"/>
    <property type="match status" value="1"/>
</dbReference>
<dbReference type="Pfam" id="PF02465">
    <property type="entry name" value="FliD_N"/>
    <property type="match status" value="1"/>
</dbReference>
<comment type="similarity">
    <text evidence="1 5">Belongs to the FliD family.</text>
</comment>
<dbReference type="InterPro" id="IPR010810">
    <property type="entry name" value="Flagellin_hook_IN_motif"/>
</dbReference>
<evidence type="ECO:0000256" key="5">
    <source>
        <dbReference type="RuleBase" id="RU362066"/>
    </source>
</evidence>
<dbReference type="RefSeq" id="WP_006504218.1">
    <property type="nucleotide sequence ID" value="NZ_BAGZ01000026.1"/>
</dbReference>
<dbReference type="Proteomes" id="UP000008495">
    <property type="component" value="Unassembled WGS sequence"/>
</dbReference>
<protein>
    <recommendedName>
        <fullName evidence="5">Flagellar hook-associated protein 2</fullName>
        <shortName evidence="5">HAP2</shortName>
    </recommendedName>
    <alternativeName>
        <fullName evidence="5">Flagellar cap protein</fullName>
    </alternativeName>
</protein>
<name>K6VVU5_9MICO</name>
<feature type="domain" description="Flagellar hook-associated protein 2 N-terminal" evidence="6">
    <location>
        <begin position="10"/>
        <end position="110"/>
    </location>
</feature>
<dbReference type="GO" id="GO:0009421">
    <property type="term" value="C:bacterial-type flagellum filament cap"/>
    <property type="evidence" value="ECO:0007669"/>
    <property type="project" value="InterPro"/>
</dbReference>
<keyword evidence="9" id="KW-1185">Reference proteome</keyword>
<keyword evidence="5" id="KW-0964">Secreted</keyword>
<dbReference type="InterPro" id="IPR010809">
    <property type="entry name" value="FliD_C"/>
</dbReference>
<proteinExistence type="inferred from homology"/>
<accession>K6VVU5</accession>
<dbReference type="GO" id="GO:0005576">
    <property type="term" value="C:extracellular region"/>
    <property type="evidence" value="ECO:0007669"/>
    <property type="project" value="UniProtKB-SubCell"/>
</dbReference>
<dbReference type="EMBL" id="BAGZ01000026">
    <property type="protein sequence ID" value="GAB79460.1"/>
    <property type="molecule type" value="Genomic_DNA"/>
</dbReference>
<sequence>MAGMQISGLTGFNSADIVSQLMSVERQAGNSLIKAKSTSNTLVSALQSLNGLFSKMKDAATALAPSSVLDASAWKGTTATSNQTGIATATTTDKAQAGSLTFTVKSLAASGAAISGNSVDGAAVLNGGAAFDLTLTKGSGAATTVSVPAGAKMADVAAAINNTADLGVKATMVQVSPGQYKLQLESSTTGAGTDVTVADSTGGASGLGTFSTLRAGSDTVLRVGDSATGFDVTSPTTTVKDVLPGVTITAVKADPSTPVTVTVGADASGIADKAKAFVDSANEVLSSIRVNTKYDKDTKTAGTLNGDSTVRDLANRLQSVFVGVGSDKLAKMGVSFTKEGTLSFDKAKFAAAYAENPAAVEAAFTDTATKVRDLGKQASNATDGLLTVRINGEQALVKDYTKRISDFNDRMSLKQETLKRQFSALETMLSKMQQQGNWLSGQLQSLSSQSGK</sequence>
<feature type="domain" description="Flagellar hook-associated protein 2 C-terminal" evidence="7">
    <location>
        <begin position="229"/>
        <end position="434"/>
    </location>
</feature>
<evidence type="ECO:0000313" key="8">
    <source>
        <dbReference type="EMBL" id="GAB79460.1"/>
    </source>
</evidence>
<dbReference type="STRING" id="100225.SAMN05421595_0223"/>
<dbReference type="InterPro" id="IPR040026">
    <property type="entry name" value="FliD"/>
</dbReference>
<evidence type="ECO:0000259" key="6">
    <source>
        <dbReference type="Pfam" id="PF02465"/>
    </source>
</evidence>
<evidence type="ECO:0000256" key="2">
    <source>
        <dbReference type="ARBA" id="ARBA00011255"/>
    </source>
</evidence>
<dbReference type="PANTHER" id="PTHR30288:SF0">
    <property type="entry name" value="FLAGELLAR HOOK-ASSOCIATED PROTEIN 2"/>
    <property type="match status" value="1"/>
</dbReference>
<evidence type="ECO:0000313" key="9">
    <source>
        <dbReference type="Proteomes" id="UP000008495"/>
    </source>
</evidence>
<comment type="subunit">
    <text evidence="2 5">Homopentamer.</text>
</comment>
<comment type="caution">
    <text evidence="8">The sequence shown here is derived from an EMBL/GenBank/DDBJ whole genome shotgun (WGS) entry which is preliminary data.</text>
</comment>
<dbReference type="GO" id="GO:0009424">
    <property type="term" value="C:bacterial-type flagellum hook"/>
    <property type="evidence" value="ECO:0007669"/>
    <property type="project" value="UniProtKB-UniRule"/>
</dbReference>
<keyword evidence="8" id="KW-0966">Cell projection</keyword>
<reference evidence="8 9" key="1">
    <citation type="submission" date="2012-08" db="EMBL/GenBank/DDBJ databases">
        <title>Whole genome shotgun sequence of Austwickia chelonae NBRC 105200.</title>
        <authorList>
            <person name="Yoshida I."/>
            <person name="Hosoyama A."/>
            <person name="Tsuchikane K."/>
            <person name="Katsumata H."/>
            <person name="Ando Y."/>
            <person name="Ohji S."/>
            <person name="Hamada M."/>
            <person name="Tamura T."/>
            <person name="Yamazoe A."/>
            <person name="Yamazaki S."/>
            <person name="Fujita N."/>
        </authorList>
    </citation>
    <scope>NUCLEOTIDE SEQUENCE [LARGE SCALE GENOMIC DNA]</scope>
    <source>
        <strain evidence="8 9">NBRC 105200</strain>
    </source>
</reference>
<dbReference type="AlphaFoldDB" id="K6VVU5"/>
<keyword evidence="8" id="KW-0282">Flagellum</keyword>
<evidence type="ECO:0000256" key="3">
    <source>
        <dbReference type="ARBA" id="ARBA00023054"/>
    </source>
</evidence>
<comment type="function">
    <text evidence="5">Required for morphogenesis and for the elongation of the flagellar filament by facilitating polymerization of the flagellin monomers at the tip of growing filament. Forms a capping structure, which prevents flagellin subunits (transported through the central channel of the flagellum) from leaking out without polymerization at the distal end.</text>
</comment>
<dbReference type="OrthoDB" id="5241527at2"/>
<dbReference type="Pfam" id="PF07196">
    <property type="entry name" value="Flagellin_IN"/>
    <property type="match status" value="1"/>
</dbReference>
<dbReference type="Pfam" id="PF07195">
    <property type="entry name" value="FliD_C"/>
    <property type="match status" value="1"/>
</dbReference>
<keyword evidence="8" id="KW-0969">Cilium</keyword>